<feature type="disulfide bond" evidence="12">
    <location>
        <begin position="193"/>
        <end position="211"/>
    </location>
</feature>
<dbReference type="FunFam" id="4.10.400.10:FF:000002">
    <property type="entry name" value="Low-density lipoprotein receptor-related protein 1"/>
    <property type="match status" value="1"/>
</dbReference>
<dbReference type="InterPro" id="IPR036055">
    <property type="entry name" value="LDL_receptor-like_sf"/>
</dbReference>
<feature type="repeat" description="LDL-receptor class B" evidence="13">
    <location>
        <begin position="355"/>
        <end position="398"/>
    </location>
</feature>
<dbReference type="FunFam" id="4.10.400.10:FF:000162">
    <property type="entry name" value="LDL receptor related protein 8"/>
    <property type="match status" value="1"/>
</dbReference>
<comment type="subcellular location">
    <subcellularLocation>
        <location evidence="11">Endomembrane system</location>
        <topology evidence="11">Single-pass type I membrane protein</topology>
    </subcellularLocation>
</comment>
<name>A0AAD3QZ43_LATJO</name>
<evidence type="ECO:0000313" key="15">
    <source>
        <dbReference type="Proteomes" id="UP001279410"/>
    </source>
</evidence>
<keyword evidence="2" id="KW-0254">Endocytosis</keyword>
<evidence type="ECO:0000256" key="2">
    <source>
        <dbReference type="ARBA" id="ARBA00022583"/>
    </source>
</evidence>
<keyword evidence="6" id="KW-1133">Transmembrane helix</keyword>
<evidence type="ECO:0000256" key="4">
    <source>
        <dbReference type="ARBA" id="ARBA00022729"/>
    </source>
</evidence>
<keyword evidence="14" id="KW-0449">Lipoprotein</keyword>
<feature type="disulfide bond" evidence="12">
    <location>
        <begin position="164"/>
        <end position="179"/>
    </location>
</feature>
<dbReference type="InterPro" id="IPR051221">
    <property type="entry name" value="LDLR-related"/>
</dbReference>
<keyword evidence="9 14" id="KW-0675">Receptor</keyword>
<dbReference type="CDD" id="cd00112">
    <property type="entry name" value="LDLa"/>
    <property type="match status" value="4"/>
</dbReference>
<dbReference type="GO" id="GO:0042562">
    <property type="term" value="F:hormone binding"/>
    <property type="evidence" value="ECO:0007669"/>
    <property type="project" value="TreeGrafter"/>
</dbReference>
<dbReference type="PANTHER" id="PTHR22722:SF15">
    <property type="entry name" value="LOW-DENSITY LIPOPROTEIN RECEPTOR-RELATED"/>
    <property type="match status" value="1"/>
</dbReference>
<evidence type="ECO:0000256" key="9">
    <source>
        <dbReference type="ARBA" id="ARBA00023170"/>
    </source>
</evidence>
<dbReference type="SMART" id="SM00135">
    <property type="entry name" value="LY"/>
    <property type="match status" value="5"/>
</dbReference>
<evidence type="ECO:0000256" key="11">
    <source>
        <dbReference type="ARBA" id="ARBA00046288"/>
    </source>
</evidence>
<dbReference type="InterPro" id="IPR002172">
    <property type="entry name" value="LDrepeatLR_classA_rpt"/>
</dbReference>
<dbReference type="Pfam" id="PF00057">
    <property type="entry name" value="Ldl_recept_a"/>
    <property type="match status" value="5"/>
</dbReference>
<dbReference type="SUPFAM" id="SSF63825">
    <property type="entry name" value="YWTD domain"/>
    <property type="match status" value="1"/>
</dbReference>
<keyword evidence="7" id="KW-0472">Membrane</keyword>
<keyword evidence="1" id="KW-0245">EGF-like domain</keyword>
<dbReference type="SUPFAM" id="SSF57424">
    <property type="entry name" value="LDL receptor-like module"/>
    <property type="match status" value="5"/>
</dbReference>
<keyword evidence="8 12" id="KW-1015">Disulfide bond</keyword>
<dbReference type="InterPro" id="IPR000033">
    <property type="entry name" value="LDLR_classB_rpt"/>
</dbReference>
<evidence type="ECO:0000256" key="6">
    <source>
        <dbReference type="ARBA" id="ARBA00022989"/>
    </source>
</evidence>
<feature type="disulfide bond" evidence="12">
    <location>
        <begin position="39"/>
        <end position="54"/>
    </location>
</feature>
<dbReference type="AlphaFoldDB" id="A0AAD3QZ43"/>
<dbReference type="Gene3D" id="2.120.10.30">
    <property type="entry name" value="TolB, C-terminal domain"/>
    <property type="match status" value="1"/>
</dbReference>
<feature type="disulfide bond" evidence="12">
    <location>
        <begin position="59"/>
        <end position="71"/>
    </location>
</feature>
<feature type="disulfide bond" evidence="12">
    <location>
        <begin position="125"/>
        <end position="140"/>
    </location>
</feature>
<dbReference type="EMBL" id="BRZM01003569">
    <property type="protein sequence ID" value="GLD49683.1"/>
    <property type="molecule type" value="Genomic_DNA"/>
</dbReference>
<dbReference type="GO" id="GO:0012505">
    <property type="term" value="C:endomembrane system"/>
    <property type="evidence" value="ECO:0007669"/>
    <property type="project" value="UniProtKB-SubCell"/>
</dbReference>
<evidence type="ECO:0000313" key="14">
    <source>
        <dbReference type="EMBL" id="GLD49683.1"/>
    </source>
</evidence>
<keyword evidence="5" id="KW-0677">Repeat</keyword>
<feature type="repeat" description="LDL-receptor class B" evidence="13">
    <location>
        <begin position="399"/>
        <end position="443"/>
    </location>
</feature>
<dbReference type="Pfam" id="PF00058">
    <property type="entry name" value="Ldl_recept_b"/>
    <property type="match status" value="5"/>
</dbReference>
<keyword evidence="3" id="KW-0812">Transmembrane</keyword>
<dbReference type="GO" id="GO:0016324">
    <property type="term" value="C:apical plasma membrane"/>
    <property type="evidence" value="ECO:0007669"/>
    <property type="project" value="TreeGrafter"/>
</dbReference>
<keyword evidence="10" id="KW-0325">Glycoprotein</keyword>
<dbReference type="GO" id="GO:0043235">
    <property type="term" value="C:receptor complex"/>
    <property type="evidence" value="ECO:0007669"/>
    <property type="project" value="TreeGrafter"/>
</dbReference>
<keyword evidence="4" id="KW-0732">Signal</keyword>
<feature type="repeat" description="LDL-receptor class B" evidence="13">
    <location>
        <begin position="312"/>
        <end position="354"/>
    </location>
</feature>
<dbReference type="FunFam" id="4.10.400.10:FF:000043">
    <property type="entry name" value="Very low density lipoprotein receptor"/>
    <property type="match status" value="1"/>
</dbReference>
<feature type="disulfide bond" evidence="12">
    <location>
        <begin position="66"/>
        <end position="84"/>
    </location>
</feature>
<evidence type="ECO:0000256" key="5">
    <source>
        <dbReference type="ARBA" id="ARBA00022737"/>
    </source>
</evidence>
<dbReference type="PRINTS" id="PR00261">
    <property type="entry name" value="LDLRECEPTOR"/>
</dbReference>
<feature type="disulfide bond" evidence="12">
    <location>
        <begin position="152"/>
        <end position="170"/>
    </location>
</feature>
<dbReference type="PROSITE" id="PS01209">
    <property type="entry name" value="LDLRA_1"/>
    <property type="match status" value="3"/>
</dbReference>
<dbReference type="Gene3D" id="4.10.400.10">
    <property type="entry name" value="Low-density Lipoprotein Receptor"/>
    <property type="match status" value="5"/>
</dbReference>
<reference evidence="14" key="1">
    <citation type="submission" date="2022-08" db="EMBL/GenBank/DDBJ databases">
        <title>Genome sequencing of akame (Lates japonicus).</title>
        <authorList>
            <person name="Hashiguchi Y."/>
            <person name="Takahashi H."/>
        </authorList>
    </citation>
    <scope>NUCLEOTIDE SEQUENCE</scope>
    <source>
        <strain evidence="14">Kochi</strain>
    </source>
</reference>
<feature type="disulfide bond" evidence="12">
    <location>
        <begin position="106"/>
        <end position="118"/>
    </location>
</feature>
<evidence type="ECO:0000256" key="12">
    <source>
        <dbReference type="PROSITE-ProRule" id="PRU00124"/>
    </source>
</evidence>
<dbReference type="InterPro" id="IPR023415">
    <property type="entry name" value="LDLR_class-A_CS"/>
</dbReference>
<dbReference type="GO" id="GO:0006898">
    <property type="term" value="P:receptor-mediated endocytosis"/>
    <property type="evidence" value="ECO:0007669"/>
    <property type="project" value="TreeGrafter"/>
</dbReference>
<dbReference type="InterPro" id="IPR011042">
    <property type="entry name" value="6-blade_b-propeller_TolB-like"/>
</dbReference>
<comment type="caution">
    <text evidence="14">The sequence shown here is derived from an EMBL/GenBank/DDBJ whole genome shotgun (WGS) entry which is preliminary data.</text>
</comment>
<organism evidence="14 15">
    <name type="scientific">Lates japonicus</name>
    <name type="common">Japanese lates</name>
    <dbReference type="NCBI Taxonomy" id="270547"/>
    <lineage>
        <taxon>Eukaryota</taxon>
        <taxon>Metazoa</taxon>
        <taxon>Chordata</taxon>
        <taxon>Craniata</taxon>
        <taxon>Vertebrata</taxon>
        <taxon>Euteleostomi</taxon>
        <taxon>Actinopterygii</taxon>
        <taxon>Neopterygii</taxon>
        <taxon>Teleostei</taxon>
        <taxon>Neoteleostei</taxon>
        <taxon>Acanthomorphata</taxon>
        <taxon>Carangaria</taxon>
        <taxon>Carangaria incertae sedis</taxon>
        <taxon>Centropomidae</taxon>
        <taxon>Lates</taxon>
    </lineage>
</organism>
<evidence type="ECO:0000256" key="1">
    <source>
        <dbReference type="ARBA" id="ARBA00022536"/>
    </source>
</evidence>
<dbReference type="FunFam" id="2.120.10.30:FF:000002">
    <property type="entry name" value="low-density lipoprotein receptor isoform X1"/>
    <property type="match status" value="1"/>
</dbReference>
<sequence length="683" mass="76345">MLTSYFSSTCPIPSADAKACPSKDFQCRNGKCLAPIFVCDGDDDCGDASDEGKCSAPTCGQHEFRCNDSECIPALWSCDGDPDCKDKSDESMERCSRRTEPQKPRCSVGEFQCGSGECVHMNWKCDGDADCKDKSDEANCPLLTCRPDEFQCGDGSCIHGTKQCNKVHDCPDYSDEAGCINVTKCDGPRKFRCKNGECIDSSKVCDNIKDCKDWSDEPMKECGKSPHLMFTNRHEIRRIDLLKSEYTQVVPTLKNAVALDVDVSTNKMFWCDLYHQKIYSAYINKASDSSQQVTLIDSLHSPEGLAVDWVHKNIYWTDSGNKSISVATGDGRKRKVLIATELSEPRAIAVDPHQGFMYWSDWGGQAKIEKAGMNGVDRQVLVSEHIEWPNGITLDLSNRRLYWVDSKLHLLSSVDLNGDNRKVLLSSHHHLGHPFALTVFEDRIYWTDLEDEAIYSANRLTGHDVAKVAEHLNNPLDLVVFHEQRQPKGWMHSQPWDTCNMGINNGGCGVLCLKALRSYPLKAHLQSVLTHELGLDMRRLLIEVGHTVNPTNHTVREHTYSVLNLLEKCCEVYIVRITLSHDGVPGPHPCLITTASPPRSTSTEQPQDFATSTEMTSFQQHKSDIDIHHKTPLLVPHEQRNRAVRANKRQSSILAHLSSLILAWTASSVFSLILSLSPPSLLL</sequence>
<evidence type="ECO:0000256" key="10">
    <source>
        <dbReference type="ARBA" id="ARBA00023180"/>
    </source>
</evidence>
<comment type="caution">
    <text evidence="12">Lacks conserved residue(s) required for the propagation of feature annotation.</text>
</comment>
<dbReference type="PROSITE" id="PS51120">
    <property type="entry name" value="LDLRB"/>
    <property type="match status" value="4"/>
</dbReference>
<dbReference type="SMART" id="SM00192">
    <property type="entry name" value="LDLa"/>
    <property type="match status" value="5"/>
</dbReference>
<evidence type="ECO:0000256" key="3">
    <source>
        <dbReference type="ARBA" id="ARBA00022692"/>
    </source>
</evidence>
<evidence type="ECO:0000256" key="8">
    <source>
        <dbReference type="ARBA" id="ARBA00023157"/>
    </source>
</evidence>
<proteinExistence type="predicted"/>
<feature type="disulfide bond" evidence="12">
    <location>
        <begin position="20"/>
        <end position="32"/>
    </location>
</feature>
<feature type="disulfide bond" evidence="12">
    <location>
        <begin position="113"/>
        <end position="131"/>
    </location>
</feature>
<protein>
    <submittedName>
        <fullName evidence="14">Low-density lipoprotein receptor-related protein 8-like protein</fullName>
    </submittedName>
</protein>
<dbReference type="PANTHER" id="PTHR22722">
    <property type="entry name" value="LOW-DENSITY LIPOPROTEIN RECEPTOR-RELATED PROTEIN 2-RELATED"/>
    <property type="match status" value="1"/>
</dbReference>
<feature type="disulfide bond" evidence="12">
    <location>
        <begin position="145"/>
        <end position="157"/>
    </location>
</feature>
<gene>
    <name evidence="14" type="ORF">AKAME5_002755900</name>
</gene>
<feature type="disulfide bond" evidence="12">
    <location>
        <begin position="27"/>
        <end position="45"/>
    </location>
</feature>
<accession>A0AAD3QZ43</accession>
<evidence type="ECO:0000256" key="7">
    <source>
        <dbReference type="ARBA" id="ARBA00023136"/>
    </source>
</evidence>
<dbReference type="Proteomes" id="UP001279410">
    <property type="component" value="Unassembled WGS sequence"/>
</dbReference>
<keyword evidence="15" id="KW-1185">Reference proteome</keyword>
<feature type="repeat" description="LDL-receptor class B" evidence="13">
    <location>
        <begin position="266"/>
        <end position="311"/>
    </location>
</feature>
<dbReference type="PROSITE" id="PS50068">
    <property type="entry name" value="LDLRA_2"/>
    <property type="match status" value="5"/>
</dbReference>
<evidence type="ECO:0000256" key="13">
    <source>
        <dbReference type="PROSITE-ProRule" id="PRU00461"/>
    </source>
</evidence>